<dbReference type="InterPro" id="IPR039959">
    <property type="entry name" value="Fimbrin/Plastin"/>
</dbReference>
<dbReference type="AlphaFoldDB" id="A0A5A7TJA1"/>
<reference evidence="5 6" key="1">
    <citation type="submission" date="2019-08" db="EMBL/GenBank/DDBJ databases">
        <title>Draft genome sequences of two oriental melons (Cucumis melo L. var makuwa).</title>
        <authorList>
            <person name="Kwon S.-Y."/>
        </authorList>
    </citation>
    <scope>NUCLEOTIDE SEQUENCE [LARGE SCALE GENOMIC DNA]</scope>
    <source>
        <strain evidence="6">cv. SW 3</strain>
        <tissue evidence="5">Leaf</tissue>
    </source>
</reference>
<dbReference type="GO" id="GO:0005884">
    <property type="term" value="C:actin filament"/>
    <property type="evidence" value="ECO:0007669"/>
    <property type="project" value="TreeGrafter"/>
</dbReference>
<proteinExistence type="predicted"/>
<keyword evidence="3" id="KW-0009">Actin-binding</keyword>
<dbReference type="GO" id="GO:0051015">
    <property type="term" value="F:actin filament binding"/>
    <property type="evidence" value="ECO:0007669"/>
    <property type="project" value="InterPro"/>
</dbReference>
<dbReference type="Gene3D" id="1.10.418.10">
    <property type="entry name" value="Calponin-like domain"/>
    <property type="match status" value="1"/>
</dbReference>
<sequence>MNDAYKLNIIDHLVMCELHEGKVVSNTIRWLAHGPNHGVMTCEGYMINGSSYQTKSCDDHRIVQNSGIMLVTTTMQVSSAKTKNSVIGDMSFYGIIEDIWEKDFPYKCVNDNLGDMLPHYPLVSKWNTTSDNDESGDTYTRPDCEGTWVYHLTFIGQMPKEIKDKIFELIEVDFVVDPQSKKTVIQNVGICFCQFKYRLTTTYVLPFLDNVEELRFPPNKYSFIEQQHWTEFVASWLKEDFKDELVATQKTTNAFHEEDILKWALGGKDRPGIVCGVGKYVTKKKMKELEDELFKMKENDDYPGELKKEPGIGSKGKSSMKWAKNLNYFEDVSNGLESQKYVEYVVELNEEIKVNIVKDDEQVEGVTLEKMKIMSLHGGTIFDSDVEGDNVKVAVNVVVDRDCAIPIPSKQMDSGEFSKDMTTFAPTPIQTAPVALRFLLRMESLDFGCNNPIEGCCLLNRPFKNRIDPDISEVAEMSFNITKKKKIKLVDREGKAGANFVDAFVGRAVEHIKDDPKEGSKNHTLGLNSAKFIGCTVVNIGKRDLVATYWDGEAYAYLLNALAPEFSGPGTLNVKDPSEQANTVVLELAEKLDYKRYTSPKDIVEGTSNLNLAFVVQIFQHR</sequence>
<comment type="subunit">
    <text evidence="1">Interacts with F-actin.</text>
</comment>
<dbReference type="GO" id="GO:0051017">
    <property type="term" value="P:actin filament bundle assembly"/>
    <property type="evidence" value="ECO:0007669"/>
    <property type="project" value="InterPro"/>
</dbReference>
<keyword evidence="2" id="KW-0677">Repeat</keyword>
<evidence type="ECO:0000313" key="5">
    <source>
        <dbReference type="EMBL" id="KAA0043394.1"/>
    </source>
</evidence>
<protein>
    <submittedName>
        <fullName evidence="5">Fimbrin-5</fullName>
    </submittedName>
</protein>
<dbReference type="STRING" id="1194695.A0A5A7TJA1"/>
<dbReference type="GO" id="GO:0051639">
    <property type="term" value="P:actin filament network formation"/>
    <property type="evidence" value="ECO:0007669"/>
    <property type="project" value="TreeGrafter"/>
</dbReference>
<dbReference type="GO" id="GO:0005737">
    <property type="term" value="C:cytoplasm"/>
    <property type="evidence" value="ECO:0007669"/>
    <property type="project" value="TreeGrafter"/>
</dbReference>
<gene>
    <name evidence="5" type="ORF">E6C27_scaffold588G00660</name>
</gene>
<evidence type="ECO:0000313" key="6">
    <source>
        <dbReference type="Proteomes" id="UP000321393"/>
    </source>
</evidence>
<accession>A0A5A7TJA1</accession>
<dbReference type="InterPro" id="IPR036872">
    <property type="entry name" value="CH_dom_sf"/>
</dbReference>
<dbReference type="InterPro" id="IPR001715">
    <property type="entry name" value="CH_dom"/>
</dbReference>
<name>A0A5A7TJA1_CUCMM</name>
<dbReference type="EMBL" id="SSTE01015302">
    <property type="protein sequence ID" value="KAA0043394.1"/>
    <property type="molecule type" value="Genomic_DNA"/>
</dbReference>
<dbReference type="GO" id="GO:0032432">
    <property type="term" value="C:actin filament bundle"/>
    <property type="evidence" value="ECO:0007669"/>
    <property type="project" value="TreeGrafter"/>
</dbReference>
<evidence type="ECO:0000256" key="3">
    <source>
        <dbReference type="ARBA" id="ARBA00023203"/>
    </source>
</evidence>
<dbReference type="PANTHER" id="PTHR19961">
    <property type="entry name" value="FIMBRIN/PLASTIN"/>
    <property type="match status" value="1"/>
</dbReference>
<dbReference type="SUPFAM" id="SSF47576">
    <property type="entry name" value="Calponin-homology domain, CH-domain"/>
    <property type="match status" value="1"/>
</dbReference>
<evidence type="ECO:0000259" key="4">
    <source>
        <dbReference type="Pfam" id="PF00307"/>
    </source>
</evidence>
<comment type="caution">
    <text evidence="5">The sequence shown here is derived from an EMBL/GenBank/DDBJ whole genome shotgun (WGS) entry which is preliminary data.</text>
</comment>
<dbReference type="Proteomes" id="UP000321393">
    <property type="component" value="Unassembled WGS sequence"/>
</dbReference>
<dbReference type="Pfam" id="PF00307">
    <property type="entry name" value="CH"/>
    <property type="match status" value="1"/>
</dbReference>
<dbReference type="PANTHER" id="PTHR19961:SF79">
    <property type="entry name" value="FIMBRIN-5"/>
    <property type="match status" value="1"/>
</dbReference>
<dbReference type="OrthoDB" id="431378at2759"/>
<feature type="domain" description="Calponin-homology (CH)" evidence="4">
    <location>
        <begin position="545"/>
        <end position="621"/>
    </location>
</feature>
<evidence type="ECO:0000256" key="2">
    <source>
        <dbReference type="ARBA" id="ARBA00022737"/>
    </source>
</evidence>
<organism evidence="5 6">
    <name type="scientific">Cucumis melo var. makuwa</name>
    <name type="common">Oriental melon</name>
    <dbReference type="NCBI Taxonomy" id="1194695"/>
    <lineage>
        <taxon>Eukaryota</taxon>
        <taxon>Viridiplantae</taxon>
        <taxon>Streptophyta</taxon>
        <taxon>Embryophyta</taxon>
        <taxon>Tracheophyta</taxon>
        <taxon>Spermatophyta</taxon>
        <taxon>Magnoliopsida</taxon>
        <taxon>eudicotyledons</taxon>
        <taxon>Gunneridae</taxon>
        <taxon>Pentapetalae</taxon>
        <taxon>rosids</taxon>
        <taxon>fabids</taxon>
        <taxon>Cucurbitales</taxon>
        <taxon>Cucurbitaceae</taxon>
        <taxon>Benincaseae</taxon>
        <taxon>Cucumis</taxon>
    </lineage>
</organism>
<evidence type="ECO:0000256" key="1">
    <source>
        <dbReference type="ARBA" id="ARBA00011385"/>
    </source>
</evidence>